<proteinExistence type="predicted"/>
<organism evidence="2 3">
    <name type="scientific">Sphingomonas endophytica</name>
    <dbReference type="NCBI Taxonomy" id="869719"/>
    <lineage>
        <taxon>Bacteria</taxon>
        <taxon>Pseudomonadati</taxon>
        <taxon>Pseudomonadota</taxon>
        <taxon>Alphaproteobacteria</taxon>
        <taxon>Sphingomonadales</taxon>
        <taxon>Sphingomonadaceae</taxon>
        <taxon>Sphingomonas</taxon>
    </lineage>
</organism>
<dbReference type="AlphaFoldDB" id="A0A147I8V9"/>
<keyword evidence="3" id="KW-1185">Reference proteome</keyword>
<dbReference type="EMBL" id="LDTB01000006">
    <property type="protein sequence ID" value="KTT75737.1"/>
    <property type="molecule type" value="Genomic_DNA"/>
</dbReference>
<accession>A0A147I8V9</accession>
<comment type="caution">
    <text evidence="2">The sequence shown here is derived from an EMBL/GenBank/DDBJ whole genome shotgun (WGS) entry which is preliminary data.</text>
</comment>
<evidence type="ECO:0000313" key="2">
    <source>
        <dbReference type="EMBL" id="KTT75737.1"/>
    </source>
</evidence>
<dbReference type="OrthoDB" id="7570443at2"/>
<name>A0A147I8V9_9SPHN</name>
<sequence length="145" mass="15083">MSVKAAIAAMVLAGPSIAQAQPATPTACARLAPQLKMKQAATTPRDQGAALWEVDLLGGLGKALFGGSAASTMSVEPLPDADLVEYSAYTRACVRQRIDVACHVTGPARLVVATDKTEAAVDLSAGEKVDAGIRKGRHIYCRDLH</sequence>
<reference evidence="2 3" key="1">
    <citation type="journal article" date="2016" name="Front. Microbiol.">
        <title>Genomic Resource of Rice Seed Associated Bacteria.</title>
        <authorList>
            <person name="Midha S."/>
            <person name="Bansal K."/>
            <person name="Sharma S."/>
            <person name="Kumar N."/>
            <person name="Patil P.P."/>
            <person name="Chaudhry V."/>
            <person name="Patil P.B."/>
        </authorList>
    </citation>
    <scope>NUCLEOTIDE SEQUENCE [LARGE SCALE GENOMIC DNA]</scope>
    <source>
        <strain evidence="2 3">NS334</strain>
    </source>
</reference>
<feature type="signal peptide" evidence="1">
    <location>
        <begin position="1"/>
        <end position="20"/>
    </location>
</feature>
<evidence type="ECO:0000256" key="1">
    <source>
        <dbReference type="SAM" id="SignalP"/>
    </source>
</evidence>
<evidence type="ECO:0000313" key="3">
    <source>
        <dbReference type="Proteomes" id="UP000074310"/>
    </source>
</evidence>
<feature type="chain" id="PRO_5007548489" evidence="1">
    <location>
        <begin position="21"/>
        <end position="145"/>
    </location>
</feature>
<dbReference type="Proteomes" id="UP000074310">
    <property type="component" value="Unassembled WGS sequence"/>
</dbReference>
<gene>
    <name evidence="2" type="ORF">NS334_02245</name>
</gene>
<dbReference type="PATRIC" id="fig|869719.3.peg.2763"/>
<protein>
    <submittedName>
        <fullName evidence="2">Uncharacterized protein</fullName>
    </submittedName>
</protein>
<keyword evidence="1" id="KW-0732">Signal</keyword>